<gene>
    <name evidence="2" type="ORF">HGD76_24530</name>
</gene>
<reference evidence="2 3" key="2">
    <citation type="submission" date="2020-04" db="EMBL/GenBank/DDBJ databases">
        <authorList>
            <person name="Fomenkov A."/>
            <person name="Anton B.P."/>
            <person name="Roberts R.J."/>
        </authorList>
    </citation>
    <scope>NUCLEOTIDE SEQUENCE [LARGE SCALE GENOMIC DNA]</scope>
    <source>
        <strain evidence="2 3">CCAP 1403/13f</strain>
        <plasmid evidence="3">pafl69</plasmid>
    </source>
</reference>
<reference evidence="2 3" key="1">
    <citation type="submission" date="2020-04" db="EMBL/GenBank/DDBJ databases">
        <title>Genome-Wide Identification of 5-Methylcytosine Sites in Bacterial Genomes By High-Throughput Sequencing of MspJI Restriction Fragments.</title>
        <authorList>
            <person name="Wu V."/>
        </authorList>
    </citation>
    <scope>NUCLEOTIDE SEQUENCE [LARGE SCALE GENOMIC DNA]</scope>
    <source>
        <strain evidence="2 3">CCAP 1403/13f</strain>
        <plasmid evidence="3">pafl69</plasmid>
    </source>
</reference>
<dbReference type="Pfam" id="PF07929">
    <property type="entry name" value="PRiA4_ORF3"/>
    <property type="match status" value="1"/>
</dbReference>
<feature type="domain" description="Plasmid pRiA4b Orf3-like" evidence="1">
    <location>
        <begin position="293"/>
        <end position="413"/>
    </location>
</feature>
<geneLocation type="plasmid" evidence="3">
    <name>pafl69</name>
</geneLocation>
<sequence>MNELFSIIPDKIRDKLPLTADKKQLLQQQTISQHTPGTILKDFQTILEFLQPDGVEVSNTHHQFSLKYLQQLNSLLSSPIDINFKRPVQKSYPYIHGLYFLLRASGLSQLITKGKKSKLVLDPKFLQIWQNFNPTEQYFTLLESWLVWGDNKLLGNERDMFDQAYLCLFFWEDMPEAGLKFNSYLEQDKLGYFPGFHNLALLHLFGLIELTSGQPQPAKGWRFTDVKPLPLGNAIMAILTESRTNIQIEDYAKFRLDFRIAFETLKPYFQPYFPEWSQTLVIAEGGFTEGTYIFKVTLQDTWRRIAIPSYLNLDEVATAIAEAFDFDPRHLYTFIYQDRTGRILEFDHPELESNPDTSDFRLGDLSLEIENHLQFIFDLRNEWEFDLYLEKIDPDHGEIQESQVLESHGQPPEQEEEYIVCFIEDEWTIELKKPDDD</sequence>
<dbReference type="SUPFAM" id="SSF159941">
    <property type="entry name" value="MM3350-like"/>
    <property type="match status" value="1"/>
</dbReference>
<dbReference type="RefSeq" id="WP_168697575.1">
    <property type="nucleotide sequence ID" value="NZ_CP051207.1"/>
</dbReference>
<dbReference type="InterPro" id="IPR012912">
    <property type="entry name" value="Plasmid_pRiA4b_Orf3-like"/>
</dbReference>
<dbReference type="KEGG" id="dfs:HGD76_24530"/>
<dbReference type="AlphaFoldDB" id="A0A6H2C7C6"/>
<evidence type="ECO:0000313" key="3">
    <source>
        <dbReference type="Proteomes" id="UP000502433"/>
    </source>
</evidence>
<protein>
    <submittedName>
        <fullName evidence="2">Plasmid pRiA4b ORF-3 family protein</fullName>
    </submittedName>
</protein>
<keyword evidence="2" id="KW-0614">Plasmid</keyword>
<dbReference type="Proteomes" id="UP000502433">
    <property type="component" value="Plasmid pAfl69"/>
</dbReference>
<accession>A0A6H2C7C6</accession>
<dbReference type="Gene3D" id="3.10.290.30">
    <property type="entry name" value="MM3350-like"/>
    <property type="match status" value="1"/>
</dbReference>
<evidence type="ECO:0000313" key="2">
    <source>
        <dbReference type="EMBL" id="QJB47231.1"/>
    </source>
</evidence>
<dbReference type="InterPro" id="IPR024047">
    <property type="entry name" value="MM3350-like_sf"/>
</dbReference>
<name>A0A6H2C7C6_DOLFA</name>
<proteinExistence type="predicted"/>
<evidence type="ECO:0000259" key="1">
    <source>
        <dbReference type="Pfam" id="PF07929"/>
    </source>
</evidence>
<dbReference type="EMBL" id="CP051207">
    <property type="protein sequence ID" value="QJB47231.1"/>
    <property type="molecule type" value="Genomic_DNA"/>
</dbReference>
<organism evidence="2 3">
    <name type="scientific">Dolichospermum flos-aquae CCAP 1403/13F</name>
    <dbReference type="NCBI Taxonomy" id="315271"/>
    <lineage>
        <taxon>Bacteria</taxon>
        <taxon>Bacillati</taxon>
        <taxon>Cyanobacteriota</taxon>
        <taxon>Cyanophyceae</taxon>
        <taxon>Nostocales</taxon>
        <taxon>Aphanizomenonaceae</taxon>
        <taxon>Dolichospermum</taxon>
    </lineage>
</organism>